<feature type="transmembrane region" description="Helical" evidence="7">
    <location>
        <begin position="87"/>
        <end position="104"/>
    </location>
</feature>
<keyword evidence="3 7" id="KW-0812">Transmembrane</keyword>
<evidence type="ECO:0000256" key="3">
    <source>
        <dbReference type="ARBA" id="ARBA00022692"/>
    </source>
</evidence>
<reference evidence="9 10" key="1">
    <citation type="submission" date="2019-05" db="EMBL/GenBank/DDBJ databases">
        <authorList>
            <person name="Lee S.D."/>
        </authorList>
    </citation>
    <scope>NUCLEOTIDE SEQUENCE [LARGE SCALE GENOMIC DNA]</scope>
    <source>
        <strain evidence="9 10">GH2-6</strain>
    </source>
</reference>
<keyword evidence="4" id="KW-0378">Hydrolase</keyword>
<feature type="transmembrane region" description="Helical" evidence="7">
    <location>
        <begin position="168"/>
        <end position="188"/>
    </location>
</feature>
<evidence type="ECO:0000256" key="6">
    <source>
        <dbReference type="ARBA" id="ARBA00023136"/>
    </source>
</evidence>
<dbReference type="AlphaFoldDB" id="A0A5C4JW06"/>
<feature type="domain" description="Phosphatidic acid phosphatase type 2/haloperoxidase" evidence="8">
    <location>
        <begin position="120"/>
        <end position="234"/>
    </location>
</feature>
<feature type="transmembrane region" description="Helical" evidence="7">
    <location>
        <begin position="116"/>
        <end position="138"/>
    </location>
</feature>
<dbReference type="Pfam" id="PF01569">
    <property type="entry name" value="PAP2"/>
    <property type="match status" value="1"/>
</dbReference>
<comment type="subcellular location">
    <subcellularLocation>
        <location evidence="1">Cell membrane</location>
        <topology evidence="1">Multi-pass membrane protein</topology>
    </subcellularLocation>
</comment>
<evidence type="ECO:0000256" key="7">
    <source>
        <dbReference type="SAM" id="Phobius"/>
    </source>
</evidence>
<organism evidence="9 10">
    <name type="scientific">Martelella lutilitoris</name>
    <dbReference type="NCBI Taxonomy" id="2583532"/>
    <lineage>
        <taxon>Bacteria</taxon>
        <taxon>Pseudomonadati</taxon>
        <taxon>Pseudomonadota</taxon>
        <taxon>Alphaproteobacteria</taxon>
        <taxon>Hyphomicrobiales</taxon>
        <taxon>Aurantimonadaceae</taxon>
        <taxon>Martelella</taxon>
    </lineage>
</organism>
<dbReference type="Gene3D" id="1.20.144.10">
    <property type="entry name" value="Phosphatidic acid phosphatase type 2/haloperoxidase"/>
    <property type="match status" value="1"/>
</dbReference>
<feature type="transmembrane region" description="Helical" evidence="7">
    <location>
        <begin position="195"/>
        <end position="213"/>
    </location>
</feature>
<feature type="transmembrane region" description="Helical" evidence="7">
    <location>
        <begin position="37"/>
        <end position="57"/>
    </location>
</feature>
<keyword evidence="2" id="KW-1003">Cell membrane</keyword>
<evidence type="ECO:0000313" key="10">
    <source>
        <dbReference type="Proteomes" id="UP000307874"/>
    </source>
</evidence>
<gene>
    <name evidence="9" type="ORF">FF124_00055</name>
</gene>
<proteinExistence type="predicted"/>
<evidence type="ECO:0000313" key="9">
    <source>
        <dbReference type="EMBL" id="TNB49400.1"/>
    </source>
</evidence>
<dbReference type="PANTHER" id="PTHR14969">
    <property type="entry name" value="SPHINGOSINE-1-PHOSPHATE PHOSPHOHYDROLASE"/>
    <property type="match status" value="1"/>
</dbReference>
<name>A0A5C4JW06_9HYPH</name>
<dbReference type="SUPFAM" id="SSF48317">
    <property type="entry name" value="Acid phosphatase/Vanadium-dependent haloperoxidase"/>
    <property type="match status" value="1"/>
</dbReference>
<dbReference type="Proteomes" id="UP000307874">
    <property type="component" value="Unassembled WGS sequence"/>
</dbReference>
<evidence type="ECO:0000259" key="8">
    <source>
        <dbReference type="SMART" id="SM00014"/>
    </source>
</evidence>
<keyword evidence="5 7" id="KW-1133">Transmembrane helix</keyword>
<comment type="caution">
    <text evidence="9">The sequence shown here is derived from an EMBL/GenBank/DDBJ whole genome shotgun (WGS) entry which is preliminary data.</text>
</comment>
<evidence type="ECO:0000256" key="4">
    <source>
        <dbReference type="ARBA" id="ARBA00022801"/>
    </source>
</evidence>
<dbReference type="EMBL" id="VCLB01000001">
    <property type="protein sequence ID" value="TNB49400.1"/>
    <property type="molecule type" value="Genomic_DNA"/>
</dbReference>
<dbReference type="InterPro" id="IPR000326">
    <property type="entry name" value="PAP2/HPO"/>
</dbReference>
<dbReference type="GO" id="GO:0016787">
    <property type="term" value="F:hydrolase activity"/>
    <property type="evidence" value="ECO:0007669"/>
    <property type="project" value="UniProtKB-KW"/>
</dbReference>
<evidence type="ECO:0000256" key="2">
    <source>
        <dbReference type="ARBA" id="ARBA00022475"/>
    </source>
</evidence>
<dbReference type="InterPro" id="IPR036938">
    <property type="entry name" value="PAP2/HPO_sf"/>
</dbReference>
<dbReference type="OrthoDB" id="9780507at2"/>
<reference evidence="9 10" key="2">
    <citation type="submission" date="2019-06" db="EMBL/GenBank/DDBJ databases">
        <title>Martelella lutilitoris sp. nov., isolated from a tidal mudflat.</title>
        <authorList>
            <person name="Kim Y.-J."/>
        </authorList>
    </citation>
    <scope>NUCLEOTIDE SEQUENCE [LARGE SCALE GENOMIC DNA]</scope>
    <source>
        <strain evidence="9 10">GH2-6</strain>
    </source>
</reference>
<evidence type="ECO:0000256" key="5">
    <source>
        <dbReference type="ARBA" id="ARBA00022989"/>
    </source>
</evidence>
<keyword evidence="6 7" id="KW-0472">Membrane</keyword>
<dbReference type="PANTHER" id="PTHR14969:SF62">
    <property type="entry name" value="DECAPRENYLPHOSPHORYL-5-PHOSPHORIBOSE PHOSPHATASE RV3807C-RELATED"/>
    <property type="match status" value="1"/>
</dbReference>
<accession>A0A5C4JW06</accession>
<keyword evidence="10" id="KW-1185">Reference proteome</keyword>
<dbReference type="GO" id="GO:0005886">
    <property type="term" value="C:plasma membrane"/>
    <property type="evidence" value="ECO:0007669"/>
    <property type="project" value="UniProtKB-SubCell"/>
</dbReference>
<evidence type="ECO:0000256" key="1">
    <source>
        <dbReference type="ARBA" id="ARBA00004651"/>
    </source>
</evidence>
<feature type="transmembrane region" description="Helical" evidence="7">
    <location>
        <begin position="219"/>
        <end position="237"/>
    </location>
</feature>
<dbReference type="SMART" id="SM00014">
    <property type="entry name" value="acidPPc"/>
    <property type="match status" value="1"/>
</dbReference>
<protein>
    <submittedName>
        <fullName evidence="9">Phosphatase PAP2 family protein</fullName>
    </submittedName>
</protein>
<sequence>MGSDAGPGRRICGDLMTVPYRWFGQRRKVKDRKWPCNHWRGFVVGTAGMVLVAFAILDYPVGVMSKQLDPLLHRYGNLLTDFGKSDWVLIVSFLAIIVGLGAAGTGDRRTRAKGVFLAQASSFVFAAIAFSGIAVALIKNTIGRARPNMLAHDLGPFSFSPMQFDADFASFPSGHSTTIAAIFTCAAFFMPRHRVLFFSLAVAVAMCRTIVGAHYPSDVIAGLAFGAWCTYLVAIFFSRYRMVFRIDDGGWPVPRNSIRALKPEFMRHHRAPVPKQTDLDLGTQKGH</sequence>